<sequence length="55" mass="6261">MDDYDEQAAWSCFTQTGRVQDYLIYTQCKQQNAARQEDSHADRDRRPGDYGAAGG</sequence>
<proteinExistence type="predicted"/>
<evidence type="ECO:0008006" key="4">
    <source>
        <dbReference type="Google" id="ProtNLM"/>
    </source>
</evidence>
<keyword evidence="3" id="KW-1185">Reference proteome</keyword>
<name>A0ABS9MID6_9FIRM</name>
<evidence type="ECO:0000313" key="3">
    <source>
        <dbReference type="Proteomes" id="UP001298681"/>
    </source>
</evidence>
<dbReference type="Proteomes" id="UP001298681">
    <property type="component" value="Unassembled WGS sequence"/>
</dbReference>
<feature type="region of interest" description="Disordered" evidence="1">
    <location>
        <begin position="31"/>
        <end position="55"/>
    </location>
</feature>
<feature type="compositionally biased region" description="Basic and acidic residues" evidence="1">
    <location>
        <begin position="35"/>
        <end position="48"/>
    </location>
</feature>
<reference evidence="2 3" key="1">
    <citation type="submission" date="2022-01" db="EMBL/GenBank/DDBJ databases">
        <title>Collection of gut derived symbiotic bacterial strains cultured from healthy donors.</title>
        <authorList>
            <person name="Lin H."/>
            <person name="Kohout C."/>
            <person name="Waligurski E."/>
            <person name="Pamer E.G."/>
        </authorList>
    </citation>
    <scope>NUCLEOTIDE SEQUENCE [LARGE SCALE GENOMIC DNA]</scope>
    <source>
        <strain evidence="2 3">DFI.7.58</strain>
    </source>
</reference>
<evidence type="ECO:0000256" key="1">
    <source>
        <dbReference type="SAM" id="MobiDB-lite"/>
    </source>
</evidence>
<evidence type="ECO:0000313" key="2">
    <source>
        <dbReference type="EMBL" id="MCG4610571.1"/>
    </source>
</evidence>
<organism evidence="2 3">
    <name type="scientific">Anaeromassilibacillus senegalensis</name>
    <dbReference type="NCBI Taxonomy" id="1673717"/>
    <lineage>
        <taxon>Bacteria</taxon>
        <taxon>Bacillati</taxon>
        <taxon>Bacillota</taxon>
        <taxon>Clostridia</taxon>
        <taxon>Eubacteriales</taxon>
        <taxon>Acutalibacteraceae</taxon>
        <taxon>Anaeromassilibacillus</taxon>
    </lineage>
</organism>
<dbReference type="RefSeq" id="WP_191362441.1">
    <property type="nucleotide sequence ID" value="NZ_JAKNHQ010000007.1"/>
</dbReference>
<protein>
    <recommendedName>
        <fullName evidence="4">YqzL family protein</fullName>
    </recommendedName>
</protein>
<comment type="caution">
    <text evidence="2">The sequence shown here is derived from an EMBL/GenBank/DDBJ whole genome shotgun (WGS) entry which is preliminary data.</text>
</comment>
<gene>
    <name evidence="2" type="ORF">L0P57_06450</name>
</gene>
<dbReference type="EMBL" id="JAKNHQ010000007">
    <property type="protein sequence ID" value="MCG4610571.1"/>
    <property type="molecule type" value="Genomic_DNA"/>
</dbReference>
<accession>A0ABS9MID6</accession>